<name>A0A9W6M8F4_9MICO</name>
<dbReference type="InterPro" id="IPR016032">
    <property type="entry name" value="Sig_transdc_resp-reg_C-effctor"/>
</dbReference>
<accession>A0A9W6M8F4</accession>
<dbReference type="InterPro" id="IPR000792">
    <property type="entry name" value="Tscrpt_reg_LuxR_C"/>
</dbReference>
<dbReference type="Gene3D" id="1.10.10.10">
    <property type="entry name" value="Winged helix-like DNA-binding domain superfamily/Winged helix DNA-binding domain"/>
    <property type="match status" value="1"/>
</dbReference>
<dbReference type="InterPro" id="IPR011990">
    <property type="entry name" value="TPR-like_helical_dom_sf"/>
</dbReference>
<sequence>MRVRGASPWILMSPPESAMTAPARPRLLAHLDAAVRDYPLTLLAAPSGYDKTTLLSAWAPRSTAHTAWLTLTAHDDMDEEHLLTGIWSALLQLDGIALSSSGSAPSADAWQRLIAVVDDLGAPVTLVIDDAHHAGATLTPRVLHTLIARTDGRVRIIAAGAPVLLTWFAGAVASRRATALSAGDLAVTVEEVMAEYAHWDADITEAEASALIASSSGWPIAARLHRLTAHAQDSHGATSGQLFPEPEHAALLTDYIADHVLGRLPPALAEFVLSATTCSLLTPALAHALTGEADSERFLEECIAHGLFLTRYRDAEGNALFRWNEEFATRCRDILARSNGVRRRALETLAARWLAPHSPAEAITHALRAGADDVAVDIIRTMWLRVITESGARQLNAQCLRLSPELRNHPELLVIRAACLNLLDDATGATLLHAQATATGGSDPNFVATEAFAALFLTDDPTVLASAADRARTVMTHASSDPSLNAYRVFLLGWVELRLRRDPPSAVRLLQSAVLEADAAARPILARRARGNLAFALSYGGRLEHARRLLDDVDDAADHAEDWFHYDGGIALFARGFVDYWQGRTGDARAAFRALLAQGGHDASYAALARVYTALSAAEDGNPDEWEAARAQLDGISAQRVHGLPWPTYRAIADARLLSASGDHERALAMLATITDMDDVPLVSVIAAEVLRNAGRSAEAIRVLARISPQARRVSLVASSGYLTSALIAHEQGDATQSRRLFERALDAAIPEGILQPFTKRDARYRALLADHAAAGTAHGAFIAARITAFDAAAPDGAAVGLPLSAREREIFGYLCTTMTAEEIAQALFVSVNTIRTHQRAIYRKLGVANRREAIRFRT</sequence>
<evidence type="ECO:0000313" key="6">
    <source>
        <dbReference type="Proteomes" id="UP001142325"/>
    </source>
</evidence>
<proteinExistence type="predicted"/>
<evidence type="ECO:0000313" key="5">
    <source>
        <dbReference type="EMBL" id="GLK01463.1"/>
    </source>
</evidence>
<dbReference type="SUPFAM" id="SSF46894">
    <property type="entry name" value="C-terminal effector domain of the bipartite response regulators"/>
    <property type="match status" value="1"/>
</dbReference>
<dbReference type="GO" id="GO:0006355">
    <property type="term" value="P:regulation of DNA-templated transcription"/>
    <property type="evidence" value="ECO:0007669"/>
    <property type="project" value="InterPro"/>
</dbReference>
<evidence type="ECO:0000256" key="2">
    <source>
        <dbReference type="ARBA" id="ARBA00023125"/>
    </source>
</evidence>
<feature type="domain" description="HTH luxR-type" evidence="4">
    <location>
        <begin position="797"/>
        <end position="859"/>
    </location>
</feature>
<keyword evidence="3" id="KW-0804">Transcription</keyword>
<comment type="caution">
    <text evidence="5">The sequence shown here is derived from an EMBL/GenBank/DDBJ whole genome shotgun (WGS) entry which is preliminary data.</text>
</comment>
<dbReference type="EMBL" id="BSET01000001">
    <property type="protein sequence ID" value="GLK01463.1"/>
    <property type="molecule type" value="Genomic_DNA"/>
</dbReference>
<dbReference type="InterPro" id="IPR036388">
    <property type="entry name" value="WH-like_DNA-bd_sf"/>
</dbReference>
<reference evidence="5" key="1">
    <citation type="journal article" date="2014" name="Int. J. Syst. Evol. Microbiol.">
        <title>Complete genome sequence of Corynebacterium casei LMG S-19264T (=DSM 44701T), isolated from a smear-ripened cheese.</title>
        <authorList>
            <consortium name="US DOE Joint Genome Institute (JGI-PGF)"/>
            <person name="Walter F."/>
            <person name="Albersmeier A."/>
            <person name="Kalinowski J."/>
            <person name="Ruckert C."/>
        </authorList>
    </citation>
    <scope>NUCLEOTIDE SEQUENCE</scope>
    <source>
        <strain evidence="5">VKM Ac-1958</strain>
    </source>
</reference>
<evidence type="ECO:0000259" key="4">
    <source>
        <dbReference type="PROSITE" id="PS50043"/>
    </source>
</evidence>
<reference evidence="5" key="2">
    <citation type="submission" date="2023-01" db="EMBL/GenBank/DDBJ databases">
        <authorList>
            <person name="Sun Q."/>
            <person name="Evtushenko L."/>
        </authorList>
    </citation>
    <scope>NUCLEOTIDE SEQUENCE</scope>
    <source>
        <strain evidence="5">VKM Ac-1958</strain>
    </source>
</reference>
<dbReference type="SUPFAM" id="SSF48452">
    <property type="entry name" value="TPR-like"/>
    <property type="match status" value="1"/>
</dbReference>
<dbReference type="SMART" id="SM00421">
    <property type="entry name" value="HTH_LUXR"/>
    <property type="match status" value="1"/>
</dbReference>
<evidence type="ECO:0000256" key="3">
    <source>
        <dbReference type="ARBA" id="ARBA00023163"/>
    </source>
</evidence>
<dbReference type="AlphaFoldDB" id="A0A9W6M8F4"/>
<dbReference type="CDD" id="cd06170">
    <property type="entry name" value="LuxR_C_like"/>
    <property type="match status" value="1"/>
</dbReference>
<dbReference type="PANTHER" id="PTHR44688:SF16">
    <property type="entry name" value="DNA-BINDING TRANSCRIPTIONAL ACTIVATOR DEVR_DOSR"/>
    <property type="match status" value="1"/>
</dbReference>
<dbReference type="Pfam" id="PF00196">
    <property type="entry name" value="GerE"/>
    <property type="match status" value="1"/>
</dbReference>
<dbReference type="Gene3D" id="1.25.40.10">
    <property type="entry name" value="Tetratricopeptide repeat domain"/>
    <property type="match status" value="1"/>
</dbReference>
<dbReference type="PANTHER" id="PTHR44688">
    <property type="entry name" value="DNA-BINDING TRANSCRIPTIONAL ACTIVATOR DEVR_DOSR"/>
    <property type="match status" value="1"/>
</dbReference>
<dbReference type="Pfam" id="PF25873">
    <property type="entry name" value="WHD_MalT"/>
    <property type="match status" value="1"/>
</dbReference>
<dbReference type="PROSITE" id="PS50043">
    <property type="entry name" value="HTH_LUXR_2"/>
    <property type="match status" value="1"/>
</dbReference>
<organism evidence="5 6">
    <name type="scientific">Microbacterium keratanolyticum</name>
    <dbReference type="NCBI Taxonomy" id="67574"/>
    <lineage>
        <taxon>Bacteria</taxon>
        <taxon>Bacillati</taxon>
        <taxon>Actinomycetota</taxon>
        <taxon>Actinomycetes</taxon>
        <taxon>Micrococcales</taxon>
        <taxon>Microbacteriaceae</taxon>
        <taxon>Microbacterium</taxon>
    </lineage>
</organism>
<keyword evidence="6" id="KW-1185">Reference proteome</keyword>
<protein>
    <submittedName>
        <fullName evidence="5">Helix-turn-helix transcriptional regulator</fullName>
    </submittedName>
</protein>
<evidence type="ECO:0000256" key="1">
    <source>
        <dbReference type="ARBA" id="ARBA00023015"/>
    </source>
</evidence>
<dbReference type="GO" id="GO:0003677">
    <property type="term" value="F:DNA binding"/>
    <property type="evidence" value="ECO:0007669"/>
    <property type="project" value="UniProtKB-KW"/>
</dbReference>
<keyword evidence="1" id="KW-0805">Transcription regulation</keyword>
<keyword evidence="2" id="KW-0238">DNA-binding</keyword>
<dbReference type="Proteomes" id="UP001142325">
    <property type="component" value="Unassembled WGS sequence"/>
</dbReference>
<dbReference type="InterPro" id="IPR059106">
    <property type="entry name" value="WHD_MalT"/>
</dbReference>
<gene>
    <name evidence="5" type="primary">malT</name>
    <name evidence="5" type="ORF">GCM10017596_11780</name>
</gene>